<dbReference type="EMBL" id="JAOZEW010000006">
    <property type="protein sequence ID" value="MCV9927565.1"/>
    <property type="molecule type" value="Genomic_DNA"/>
</dbReference>
<gene>
    <name evidence="5" type="ORF">OIU83_07880</name>
</gene>
<dbReference type="Pfam" id="PF12971">
    <property type="entry name" value="NAGLU_N"/>
    <property type="match status" value="1"/>
</dbReference>
<dbReference type="Pfam" id="PF12972">
    <property type="entry name" value="NAGLU_C"/>
    <property type="match status" value="1"/>
</dbReference>
<reference evidence="5" key="1">
    <citation type="submission" date="2022-10" db="EMBL/GenBank/DDBJ databases">
        <title>Two novel species of Flavobacterium.</title>
        <authorList>
            <person name="Liu Q."/>
            <person name="Xin Y.-H."/>
        </authorList>
    </citation>
    <scope>NUCLEOTIDE SEQUENCE</scope>
    <source>
        <strain evidence="5">LS1R49</strain>
    </source>
</reference>
<dbReference type="PANTHER" id="PTHR12872:SF1">
    <property type="entry name" value="ALPHA-N-ACETYLGLUCOSAMINIDASE"/>
    <property type="match status" value="1"/>
</dbReference>
<feature type="domain" description="Alpha-N-acetylglucosaminidase N-terminal" evidence="3">
    <location>
        <begin position="42"/>
        <end position="122"/>
    </location>
</feature>
<comment type="caution">
    <text evidence="5">The sequence shown here is derived from an EMBL/GenBank/DDBJ whole genome shotgun (WGS) entry which is preliminary data.</text>
</comment>
<dbReference type="GO" id="GO:0016787">
    <property type="term" value="F:hydrolase activity"/>
    <property type="evidence" value="ECO:0007669"/>
    <property type="project" value="UniProtKB-KW"/>
</dbReference>
<evidence type="ECO:0000256" key="1">
    <source>
        <dbReference type="ARBA" id="ARBA00022801"/>
    </source>
</evidence>
<evidence type="ECO:0000259" key="2">
    <source>
        <dbReference type="Pfam" id="PF05089"/>
    </source>
</evidence>
<dbReference type="GO" id="GO:0005975">
    <property type="term" value="P:carbohydrate metabolic process"/>
    <property type="evidence" value="ECO:0007669"/>
    <property type="project" value="UniProtKB-ARBA"/>
</dbReference>
<evidence type="ECO:0000313" key="6">
    <source>
        <dbReference type="Proteomes" id="UP001151079"/>
    </source>
</evidence>
<protein>
    <submittedName>
        <fullName evidence="5">Alpha-N-acetylglucosaminidase</fullName>
    </submittedName>
</protein>
<keyword evidence="1" id="KW-0378">Hydrolase</keyword>
<evidence type="ECO:0000259" key="4">
    <source>
        <dbReference type="Pfam" id="PF12972"/>
    </source>
</evidence>
<dbReference type="Pfam" id="PF05089">
    <property type="entry name" value="NAGLU"/>
    <property type="match status" value="1"/>
</dbReference>
<evidence type="ECO:0000313" key="5">
    <source>
        <dbReference type="EMBL" id="MCV9927565.1"/>
    </source>
</evidence>
<dbReference type="Proteomes" id="UP001151079">
    <property type="component" value="Unassembled WGS sequence"/>
</dbReference>
<accession>A0A9X3BXQ6</accession>
<dbReference type="Gene3D" id="3.30.379.10">
    <property type="entry name" value="Chitobiase/beta-hexosaminidase domain 2-like"/>
    <property type="match status" value="1"/>
</dbReference>
<feature type="domain" description="Alpha-N-acetylglucosaminidase tim-barrel" evidence="2">
    <location>
        <begin position="136"/>
        <end position="471"/>
    </location>
</feature>
<sequence>MKRECLKVKNYSSLKFVIPFFVILFFLEPDVYSQNDKTTKSSKAVIKRLIGKRADEFELTIVENKNPDQSDWFEVTTKDNRVKIQGTSNTAICYAAYNFLKYIGAVLVSWEGNRIDLPKSWPKYSKKESTPFKYREYLNACTFGYTTPWWDWKRWEQEIDWMAFHGINLPTAMEGQEAVWQELWKEYGLTDSQLAAHFTGPAFLPWQRMGNINSLEGPLPQEWISKKGKLQKQILQRMKALGMHPVVPAFSGYVPKAFAEKHPESKISELKSWSGGGFESTYLLDSKDPLFKELGKRFIEIYTKLYGHSDFYLADSFNEITPPVSEEHKYEELSDYGKTIFETINEASPGAVWVMQGWLFGDNKEFWTKEATSAFLSKVPNERMIIQDYANDRYKVWENQEAFYGKQWTYGYVHNYGGSNPVYGDLNFYKNELTSLLKNPNKGNVVGYGVMPEGLNNNSIVYEYIYDLPWTQGKEPVNDWLQHYLNARYGKNTSNSVFQAWKLLVESVYSTKYWETRWWNDRAGAYLFFKRPTLKITEFKGNPGDKEKLKEALDILQKESKNFDKNSLYNYDLLDVSRHYYSLCIDDLLMECVKTYEQKDLPKADALFKEIEKQSLDIDSMLSGQPLNNLNYWLQSAWDYGSNAKESKLYLKNAKTLITLWGGEGHLNDYASRSWRGMYAEFYWPRWKMFLEALRDSEINKTPFVESDVRASIKNWEIKWCESAAMYNEH</sequence>
<dbReference type="PANTHER" id="PTHR12872">
    <property type="entry name" value="ALPHA-N-ACETYLGLUCOSAMINIDASE"/>
    <property type="match status" value="1"/>
</dbReference>
<dbReference type="InterPro" id="IPR007781">
    <property type="entry name" value="NAGLU"/>
</dbReference>
<keyword evidence="6" id="KW-1185">Reference proteome</keyword>
<name>A0A9X3BXQ6_9FLAO</name>
<evidence type="ECO:0000259" key="3">
    <source>
        <dbReference type="Pfam" id="PF12971"/>
    </source>
</evidence>
<dbReference type="Gene3D" id="1.20.120.670">
    <property type="entry name" value="N-acetyl-b-d-glucoasminidase"/>
    <property type="match status" value="1"/>
</dbReference>
<dbReference type="InterPro" id="IPR024733">
    <property type="entry name" value="NAGLU_tim-barrel"/>
</dbReference>
<dbReference type="AlphaFoldDB" id="A0A9X3BXQ6"/>
<dbReference type="InterPro" id="IPR029018">
    <property type="entry name" value="Hex-like_dom2"/>
</dbReference>
<dbReference type="RefSeq" id="WP_264205702.1">
    <property type="nucleotide sequence ID" value="NZ_JAOZEW010000006.1"/>
</dbReference>
<dbReference type="InterPro" id="IPR024732">
    <property type="entry name" value="NAGLU_C"/>
</dbReference>
<feature type="domain" description="Alpha-N-acetylglucosaminidase C-terminal" evidence="4">
    <location>
        <begin position="480"/>
        <end position="728"/>
    </location>
</feature>
<dbReference type="InterPro" id="IPR024240">
    <property type="entry name" value="NAGLU_N"/>
</dbReference>
<proteinExistence type="predicted"/>
<dbReference type="Gene3D" id="3.20.20.80">
    <property type="entry name" value="Glycosidases"/>
    <property type="match status" value="1"/>
</dbReference>
<organism evidence="5 6">
    <name type="scientific">Flavobacterium shii</name>
    <dbReference type="NCBI Taxonomy" id="2987687"/>
    <lineage>
        <taxon>Bacteria</taxon>
        <taxon>Pseudomonadati</taxon>
        <taxon>Bacteroidota</taxon>
        <taxon>Flavobacteriia</taxon>
        <taxon>Flavobacteriales</taxon>
        <taxon>Flavobacteriaceae</taxon>
        <taxon>Flavobacterium</taxon>
    </lineage>
</organism>